<dbReference type="Proteomes" id="UP000033618">
    <property type="component" value="Unassembled WGS sequence"/>
</dbReference>
<reference evidence="6 7" key="1">
    <citation type="submission" date="2015-03" db="EMBL/GenBank/DDBJ databases">
        <title>Draft Genome Sequence of Burkholderia andropogonis type strain ICMP2807, isolated from Sorghum bicolor.</title>
        <authorList>
            <person name="Lopes-Santos L."/>
            <person name="Castro D.B."/>
            <person name="Ottoboni L.M."/>
            <person name="Park D."/>
            <person name="Weirc B.S."/>
            <person name="Destefano S.A."/>
        </authorList>
    </citation>
    <scope>NUCLEOTIDE SEQUENCE [LARGE SCALE GENOMIC DNA]</scope>
    <source>
        <strain evidence="6 7">ICMP2807</strain>
    </source>
</reference>
<dbReference type="Pfam" id="PF01804">
    <property type="entry name" value="Penicil_amidase"/>
    <property type="match status" value="1"/>
</dbReference>
<dbReference type="InterPro" id="IPR043146">
    <property type="entry name" value="Penicillin_amidase_N_B-knob"/>
</dbReference>
<dbReference type="GO" id="GO:0017000">
    <property type="term" value="P:antibiotic biosynthetic process"/>
    <property type="evidence" value="ECO:0007669"/>
    <property type="project" value="InterPro"/>
</dbReference>
<dbReference type="STRING" id="28092.WM40_12040"/>
<evidence type="ECO:0000256" key="1">
    <source>
        <dbReference type="ARBA" id="ARBA00006586"/>
    </source>
</evidence>
<keyword evidence="3" id="KW-0378">Hydrolase</keyword>
<evidence type="ECO:0000313" key="6">
    <source>
        <dbReference type="EMBL" id="KKB63448.1"/>
    </source>
</evidence>
<sequence>MQNLLPHPSLAEVAAYATDARTVSIARTAEGTPHIRAGDFESLGYGQGHVAADDHATVLYEHLTTLLGERSRYHGPDERPGDGANLDSDIGYRALDYRGQAQTALAQMSLHANALVDGYVAGFNHRVTALVEAGVPVAPWLGAPPRPITRLDIAAVLLALADEASGRRFVQAIALAQPPDARTADGTKPASDQARPSSVAGTPNLPGYADLPIGSNAWAVGGDATASGESLLLANPHFGFADGLRLYQVHLTIPGAFDVAGVSILGCPTVNLGFNAAIAWTHTVSAADRFLFHRLRLVPGDATAYLWQDAPEAMQQRQIAIPVRGEAHAYIRHVWSSRHGLALHVPGAAEWTAESVLCLSNANAGNPEVLDHWLAIGAARSLDDIARSFTRWAGTSWVNIVAIDAHGEACYIDGSNIPEVGDETRAALSNRAHPLAQARKQNGFAVLPGDLSSHTAAHRRPRAISERPHRRTRAVIANFNNPYQRVDCDRPLPEHHPLFGAFDAPLSPRARRGYRQTALLQRPIRPAALARLTLDNHVQMADMLLDDLLALGARAPSIITARSGVRIDLTHALAVLRDWDRKDALDASGSPLFREFVQAYLEEGQGYARGFDPTAPFDTPTGLPIWTEADPAPALVALATAVERLARHGFEPAVTLRTLQYREQSDGGRMPLDGGPNLTGVLNVSQVGAMTPRERLAQLQRGRVPLPSGLGPHGYGVNFGTTWLATMTFEAGKPVVHSVLPQSQRSRPGTSWSDGHVVPHLGSAASRFPFDVTEVSARTVTHVDLTVPH</sequence>
<evidence type="ECO:0000256" key="5">
    <source>
        <dbReference type="SAM" id="MobiDB-lite"/>
    </source>
</evidence>
<dbReference type="OrthoDB" id="9760084at2"/>
<keyword evidence="4" id="KW-0865">Zymogen</keyword>
<keyword evidence="2" id="KW-0732">Signal</keyword>
<dbReference type="PANTHER" id="PTHR34218">
    <property type="entry name" value="PEPTIDASE S45 PENICILLIN AMIDASE"/>
    <property type="match status" value="1"/>
</dbReference>
<dbReference type="Gene3D" id="2.30.120.10">
    <property type="match status" value="1"/>
</dbReference>
<dbReference type="SUPFAM" id="SSF56235">
    <property type="entry name" value="N-terminal nucleophile aminohydrolases (Ntn hydrolases)"/>
    <property type="match status" value="1"/>
</dbReference>
<dbReference type="PANTHER" id="PTHR34218:SF3">
    <property type="entry name" value="ACYL-HOMOSERINE LACTONE ACYLASE PVDQ"/>
    <property type="match status" value="1"/>
</dbReference>
<dbReference type="MEROPS" id="S45.004"/>
<evidence type="ECO:0000256" key="2">
    <source>
        <dbReference type="ARBA" id="ARBA00022729"/>
    </source>
</evidence>
<dbReference type="AlphaFoldDB" id="A0A0F5K038"/>
<feature type="region of interest" description="Disordered" evidence="5">
    <location>
        <begin position="180"/>
        <end position="205"/>
    </location>
</feature>
<dbReference type="PATRIC" id="fig|28092.6.peg.2828"/>
<gene>
    <name evidence="6" type="ORF">WM40_12040</name>
</gene>
<evidence type="ECO:0000256" key="4">
    <source>
        <dbReference type="ARBA" id="ARBA00023145"/>
    </source>
</evidence>
<dbReference type="Gene3D" id="1.10.1400.10">
    <property type="match status" value="1"/>
</dbReference>
<evidence type="ECO:0000313" key="7">
    <source>
        <dbReference type="Proteomes" id="UP000033618"/>
    </source>
</evidence>
<dbReference type="GO" id="GO:0016811">
    <property type="term" value="F:hydrolase activity, acting on carbon-nitrogen (but not peptide) bonds, in linear amides"/>
    <property type="evidence" value="ECO:0007669"/>
    <property type="project" value="InterPro"/>
</dbReference>
<keyword evidence="7" id="KW-1185">Reference proteome</keyword>
<dbReference type="InterPro" id="IPR029055">
    <property type="entry name" value="Ntn_hydrolases_N"/>
</dbReference>
<dbReference type="EMBL" id="LAQU01000010">
    <property type="protein sequence ID" value="KKB63448.1"/>
    <property type="molecule type" value="Genomic_DNA"/>
</dbReference>
<comment type="caution">
    <text evidence="6">The sequence shown here is derived from an EMBL/GenBank/DDBJ whole genome shotgun (WGS) entry which is preliminary data.</text>
</comment>
<dbReference type="InterPro" id="IPR023343">
    <property type="entry name" value="Penicillin_amidase_dom1"/>
</dbReference>
<comment type="similarity">
    <text evidence="1">Belongs to the peptidase S45 family.</text>
</comment>
<dbReference type="InterPro" id="IPR002692">
    <property type="entry name" value="S45"/>
</dbReference>
<dbReference type="InterPro" id="IPR043147">
    <property type="entry name" value="Penicillin_amidase_A-knob"/>
</dbReference>
<organism evidence="6 7">
    <name type="scientific">Robbsia andropogonis</name>
    <dbReference type="NCBI Taxonomy" id="28092"/>
    <lineage>
        <taxon>Bacteria</taxon>
        <taxon>Pseudomonadati</taxon>
        <taxon>Pseudomonadota</taxon>
        <taxon>Betaproteobacteria</taxon>
        <taxon>Burkholderiales</taxon>
        <taxon>Burkholderiaceae</taxon>
        <taxon>Robbsia</taxon>
    </lineage>
</organism>
<dbReference type="Gene3D" id="3.60.20.10">
    <property type="entry name" value="Glutamine Phosphoribosylpyrophosphate, subunit 1, domain 1"/>
    <property type="match status" value="1"/>
</dbReference>
<dbReference type="Gene3D" id="1.10.439.10">
    <property type="entry name" value="Penicillin Amidohydrolase, domain 1"/>
    <property type="match status" value="1"/>
</dbReference>
<name>A0A0F5K038_9BURK</name>
<dbReference type="RefSeq" id="WP_046152955.1">
    <property type="nucleotide sequence ID" value="NZ_CADFGU010000003.1"/>
</dbReference>
<protein>
    <submittedName>
        <fullName evidence="6">Uncharacterized protein</fullName>
    </submittedName>
</protein>
<evidence type="ECO:0000256" key="3">
    <source>
        <dbReference type="ARBA" id="ARBA00022801"/>
    </source>
</evidence>
<accession>A0A0F5K038</accession>
<proteinExistence type="inferred from homology"/>